<feature type="region of interest" description="Disordered" evidence="1">
    <location>
        <begin position="39"/>
        <end position="95"/>
    </location>
</feature>
<comment type="caution">
    <text evidence="2">The sequence shown here is derived from an EMBL/GenBank/DDBJ whole genome shotgun (WGS) entry which is preliminary data.</text>
</comment>
<evidence type="ECO:0000256" key="1">
    <source>
        <dbReference type="SAM" id="MobiDB-lite"/>
    </source>
</evidence>
<dbReference type="EMBL" id="MNPL01008675">
    <property type="protein sequence ID" value="OQR74128.1"/>
    <property type="molecule type" value="Genomic_DNA"/>
</dbReference>
<organism evidence="2 3">
    <name type="scientific">Tropilaelaps mercedesae</name>
    <dbReference type="NCBI Taxonomy" id="418985"/>
    <lineage>
        <taxon>Eukaryota</taxon>
        <taxon>Metazoa</taxon>
        <taxon>Ecdysozoa</taxon>
        <taxon>Arthropoda</taxon>
        <taxon>Chelicerata</taxon>
        <taxon>Arachnida</taxon>
        <taxon>Acari</taxon>
        <taxon>Parasitiformes</taxon>
        <taxon>Mesostigmata</taxon>
        <taxon>Gamasina</taxon>
        <taxon>Dermanyssoidea</taxon>
        <taxon>Laelapidae</taxon>
        <taxon>Tropilaelaps</taxon>
    </lineage>
</organism>
<dbReference type="PANTHER" id="PTHR46289:SF17">
    <property type="entry name" value="HAT C-TERMINAL DIMERISATION DOMAIN-CONTAINING PROTEIN"/>
    <property type="match status" value="1"/>
</dbReference>
<keyword evidence="3" id="KW-1185">Reference proteome</keyword>
<proteinExistence type="predicted"/>
<protein>
    <submittedName>
        <fullName evidence="2">Uncharacterized protein</fullName>
    </submittedName>
</protein>
<evidence type="ECO:0000313" key="2">
    <source>
        <dbReference type="EMBL" id="OQR74128.1"/>
    </source>
</evidence>
<sequence length="862" mass="95071">MVVDVIWVGLRRLQRKPFLGYFFGPYSSAPSSPFEALRLTRPPAPQTLDNRCPSPKSMKSSVPATPASSNLPVSTSVPLPGPSAAPRDTPAASSSSASCTGSIAFKLQVASIQDSTISTGERCTFYRPTKQVSEIDMSKLGSREPALTPSKNMSKIGEIEEENSSEEESDELSIERNNSWTSASITGSKQLSASCDPLSVDDSSGSLDLGTQIYEEVRESPTLIQKIIDGGACQPSLSMHNLTDLYVRNHGPRTWLSQPVAVATDVKSKKAQGFMDLVRLVAKKECRLSLYLAETETRGGTGLLGYMGRLELARLTARQLTSYIAQRIAITARCIVSGPMEAEVFDSLLGMISVADGTSSGNALVSYLRNIGISINHCRGLSFDGYSGMRRHYDDIIDKIQAIQPLASFVHSATHPMSTVLSDSALVHIEVSLFFGTIRRLFDHFTANGKRWNTLECCLAGSEIEERCSNGRWETLFEAIDAIMVSYDELISLLHRTAADNRCTQDERVDLTVVKNQMKRFIFLVLLQVWRSVIQKAKVVTKMLQKDECLLSKASVVLGSLVEDLKEMKSTFLCYVNKAKAFAESHSLPTEWSTDGAICSQKAFEAEIFSPMMENMISQVEARYDSVTKTHILFDFLNPIGLVEAQENDIKNNVANISIVYRADLKEQALLSELLSFRIAFHEELLTMKSPKEILDLLPTQISSATLEKTHQIRSAALLGDSELAIIAAEASLAEIVDFKPVIDTLIDTIGRCSKSQYDERRYNNGRHCVGKITISSLTSAGASPASIVLDGGNIVAAWTMMAIARGTQCRVDTLNRPATIFKWATAKNLLLYEKTARFLRYQRKVFNDVPFLFKIVKMVNI</sequence>
<dbReference type="InParanoid" id="A0A1V9XLB0"/>
<feature type="compositionally biased region" description="Acidic residues" evidence="1">
    <location>
        <begin position="159"/>
        <end position="172"/>
    </location>
</feature>
<feature type="region of interest" description="Disordered" evidence="1">
    <location>
        <begin position="142"/>
        <end position="176"/>
    </location>
</feature>
<dbReference type="PANTHER" id="PTHR46289">
    <property type="entry name" value="52 KDA REPRESSOR OF THE INHIBITOR OF THE PROTEIN KINASE-LIKE PROTEIN-RELATED"/>
    <property type="match status" value="1"/>
</dbReference>
<feature type="compositionally biased region" description="Low complexity" evidence="1">
    <location>
        <begin position="82"/>
        <end position="95"/>
    </location>
</feature>
<evidence type="ECO:0000313" key="3">
    <source>
        <dbReference type="Proteomes" id="UP000192247"/>
    </source>
</evidence>
<reference evidence="2 3" key="1">
    <citation type="journal article" date="2017" name="Gigascience">
        <title>Draft genome of the honey bee ectoparasitic mite, Tropilaelaps mercedesae, is shaped by the parasitic life history.</title>
        <authorList>
            <person name="Dong X."/>
            <person name="Armstrong S.D."/>
            <person name="Xia D."/>
            <person name="Makepeace B.L."/>
            <person name="Darby A.C."/>
            <person name="Kadowaki T."/>
        </authorList>
    </citation>
    <scope>NUCLEOTIDE SEQUENCE [LARGE SCALE GENOMIC DNA]</scope>
    <source>
        <strain evidence="2">Wuxi-XJTLU</strain>
    </source>
</reference>
<dbReference type="InterPro" id="IPR052958">
    <property type="entry name" value="IFN-induced_PKR_regulator"/>
</dbReference>
<accession>A0A1V9XLB0</accession>
<dbReference type="AlphaFoldDB" id="A0A1V9XLB0"/>
<dbReference type="STRING" id="418985.A0A1V9XLB0"/>
<dbReference type="Proteomes" id="UP000192247">
    <property type="component" value="Unassembled WGS sequence"/>
</dbReference>
<feature type="compositionally biased region" description="Polar residues" evidence="1">
    <location>
        <begin position="57"/>
        <end position="77"/>
    </location>
</feature>
<gene>
    <name evidence="2" type="ORF">BIW11_03462</name>
</gene>
<dbReference type="OrthoDB" id="6623035at2759"/>
<name>A0A1V9XLB0_9ACAR</name>